<dbReference type="KEGG" id="ttk:TST_0724"/>
<dbReference type="EMBL" id="AP013035">
    <property type="protein sequence ID" value="BAT71529.1"/>
    <property type="molecule type" value="Genomic_DNA"/>
</dbReference>
<feature type="domain" description="NADPH-dependent FMN reductase-like" evidence="3">
    <location>
        <begin position="1"/>
        <end position="103"/>
    </location>
</feature>
<dbReference type="Gene3D" id="3.40.50.360">
    <property type="match status" value="1"/>
</dbReference>
<evidence type="ECO:0000256" key="2">
    <source>
        <dbReference type="ARBA" id="ARBA00022643"/>
    </source>
</evidence>
<dbReference type="GO" id="GO:0016491">
    <property type="term" value="F:oxidoreductase activity"/>
    <property type="evidence" value="ECO:0007669"/>
    <property type="project" value="InterPro"/>
</dbReference>
<evidence type="ECO:0000313" key="5">
    <source>
        <dbReference type="Proteomes" id="UP000063234"/>
    </source>
</evidence>
<proteinExistence type="predicted"/>
<dbReference type="PATRIC" id="fig|1298851.3.peg.751"/>
<gene>
    <name evidence="4" type="ORF">TST_0724</name>
</gene>
<evidence type="ECO:0000313" key="4">
    <source>
        <dbReference type="EMBL" id="BAT71529.1"/>
    </source>
</evidence>
<dbReference type="InterPro" id="IPR051796">
    <property type="entry name" value="ISF_SsuE-like"/>
</dbReference>
<keyword evidence="2" id="KW-0288">FMN</keyword>
<dbReference type="STRING" id="1298851.TST_0724"/>
<sequence>MDVIAINSSPLMERGNTALILNPFIEGLKEAGASVETLYPFKMKINPCTGCFSCWVKHPGKCIFSDDMDELLPKIAKADVIVLATPLYVDGMTGTMKNLLDRCIPLGLPFFEVVDDFCRHPIKEGVKENGKLVLVSNCGFWEIGHFDALVNHVKAICKNFRREFAGTLLRPHGPALRAMLERGFPVNDVLEAAKAAGRALVTSGKIPEELQQKVARPLLPRDMYVENTNRLWQECVKAGKFLGY</sequence>
<accession>A0A0S3QT60</accession>
<dbReference type="Proteomes" id="UP000063234">
    <property type="component" value="Chromosome"/>
</dbReference>
<dbReference type="RefSeq" id="WP_068549524.1">
    <property type="nucleotide sequence ID" value="NZ_AP013035.1"/>
</dbReference>
<dbReference type="InterPro" id="IPR029039">
    <property type="entry name" value="Flavoprotein-like_sf"/>
</dbReference>
<dbReference type="PANTHER" id="PTHR43278:SF2">
    <property type="entry name" value="IRON-SULFUR FLAVOPROTEIN"/>
    <property type="match status" value="1"/>
</dbReference>
<keyword evidence="1" id="KW-0285">Flavoprotein</keyword>
<organism evidence="4 5">
    <name type="scientific">Thermosulfidibacter takaii (strain DSM 17441 / JCM 13301 / NBRC 103674 / ABI70S6)</name>
    <dbReference type="NCBI Taxonomy" id="1298851"/>
    <lineage>
        <taxon>Bacteria</taxon>
        <taxon>Pseudomonadati</taxon>
        <taxon>Thermosulfidibacterota</taxon>
        <taxon>Thermosulfidibacteria</taxon>
        <taxon>Thermosulfidibacterales</taxon>
        <taxon>Thermosulfidibacteraceae</taxon>
    </lineage>
</organism>
<dbReference type="OrthoDB" id="9805976at2"/>
<reference evidence="5" key="1">
    <citation type="journal article" date="2018" name="Science">
        <title>A primordial and reversible TCA cycle in a facultatively chemolithoautotrophic thermophile.</title>
        <authorList>
            <person name="Nunoura T."/>
            <person name="Chikaraishi Y."/>
            <person name="Izaki R."/>
            <person name="Suwa T."/>
            <person name="Sato T."/>
            <person name="Harada T."/>
            <person name="Mori K."/>
            <person name="Kato Y."/>
            <person name="Miyazaki M."/>
            <person name="Shimamura S."/>
            <person name="Yanagawa K."/>
            <person name="Shuto A."/>
            <person name="Ohkouchi N."/>
            <person name="Fujita N."/>
            <person name="Takaki Y."/>
            <person name="Atomi H."/>
            <person name="Takai K."/>
        </authorList>
    </citation>
    <scope>NUCLEOTIDE SEQUENCE [LARGE SCALE GENOMIC DNA]</scope>
    <source>
        <strain evidence="5">DSM 17441 / JCM 13301 / NBRC 103674 / ABI70S6</strain>
    </source>
</reference>
<dbReference type="PANTHER" id="PTHR43278">
    <property type="entry name" value="NAD(P)H-DEPENDENT FMN-CONTAINING OXIDOREDUCTASE YWQN-RELATED"/>
    <property type="match status" value="1"/>
</dbReference>
<dbReference type="AlphaFoldDB" id="A0A0S3QT60"/>
<dbReference type="SUPFAM" id="SSF52218">
    <property type="entry name" value="Flavoproteins"/>
    <property type="match status" value="1"/>
</dbReference>
<evidence type="ECO:0000259" key="3">
    <source>
        <dbReference type="Pfam" id="PF03358"/>
    </source>
</evidence>
<dbReference type="InterPro" id="IPR005025">
    <property type="entry name" value="FMN_Rdtase-like_dom"/>
</dbReference>
<name>A0A0S3QT60_THET7</name>
<protein>
    <submittedName>
        <fullName evidence="4">Flavoprotein</fullName>
    </submittedName>
</protein>
<dbReference type="Pfam" id="PF03358">
    <property type="entry name" value="FMN_red"/>
    <property type="match status" value="1"/>
</dbReference>
<keyword evidence="5" id="KW-1185">Reference proteome</keyword>
<evidence type="ECO:0000256" key="1">
    <source>
        <dbReference type="ARBA" id="ARBA00022630"/>
    </source>
</evidence>